<dbReference type="EMBL" id="AP004259">
    <property type="protein sequence ID" value="BAC07108.1"/>
    <property type="molecule type" value="Genomic_DNA"/>
</dbReference>
<feature type="compositionally biased region" description="Low complexity" evidence="1">
    <location>
        <begin position="1"/>
        <end position="14"/>
    </location>
</feature>
<reference evidence="3" key="1">
    <citation type="submission" date="2001-08" db="EMBL/GenBank/DDBJ databases">
        <title>Oryza sativa nipponbare(GA3) genomic DNA, chromosome 7, BAC clone:OJ1197_D06.</title>
        <authorList>
            <person name="Sasaki T."/>
            <person name="Matsumoto T."/>
            <person name="Yamamoto K."/>
        </authorList>
    </citation>
    <scope>NUCLEOTIDE SEQUENCE</scope>
</reference>
<proteinExistence type="predicted"/>
<reference evidence="2" key="2">
    <citation type="submission" date="2001-10" db="EMBL/GenBank/DDBJ databases">
        <title>Oryza sativa nipponbare(GA3) genomic DNA, chromosome 7, PAC clone:P0005E02.</title>
        <authorList>
            <person name="Sasaki T."/>
            <person name="Matsumoto T."/>
            <person name="Yamamoto K."/>
        </authorList>
    </citation>
    <scope>NUCLEOTIDE SEQUENCE</scope>
</reference>
<evidence type="ECO:0000256" key="1">
    <source>
        <dbReference type="SAM" id="MobiDB-lite"/>
    </source>
</evidence>
<evidence type="ECO:0000313" key="4">
    <source>
        <dbReference type="Proteomes" id="UP000000763"/>
    </source>
</evidence>
<feature type="region of interest" description="Disordered" evidence="1">
    <location>
        <begin position="101"/>
        <end position="135"/>
    </location>
</feature>
<sequence length="135" mass="14275">MKEVEAAAPAPAQAGGRREKAAAAVPMQARGWREEAAAAAPAQARGWREEAAASPPDPLTAARAPPLGLAAATPCRRRRQQGRCQLAVSPFTASPVVDPWRRGEELAAATPRRRRDQGRRRLAVSAAPSAQPPPH</sequence>
<organism evidence="2 4">
    <name type="scientific">Oryza sativa subsp. japonica</name>
    <name type="common">Rice</name>
    <dbReference type="NCBI Taxonomy" id="39947"/>
    <lineage>
        <taxon>Eukaryota</taxon>
        <taxon>Viridiplantae</taxon>
        <taxon>Streptophyta</taxon>
        <taxon>Embryophyta</taxon>
        <taxon>Tracheophyta</taxon>
        <taxon>Spermatophyta</taxon>
        <taxon>Magnoliopsida</taxon>
        <taxon>Liliopsida</taxon>
        <taxon>Poales</taxon>
        <taxon>Poaceae</taxon>
        <taxon>BOP clade</taxon>
        <taxon>Oryzoideae</taxon>
        <taxon>Oryzeae</taxon>
        <taxon>Oryzinae</taxon>
        <taxon>Oryza</taxon>
        <taxon>Oryza sativa</taxon>
    </lineage>
</organism>
<feature type="compositionally biased region" description="Basic residues" evidence="1">
    <location>
        <begin position="111"/>
        <end position="122"/>
    </location>
</feature>
<dbReference type="EMBL" id="AP004006">
    <property type="protein sequence ID" value="BAD30452.1"/>
    <property type="molecule type" value="Genomic_DNA"/>
</dbReference>
<evidence type="ECO:0000313" key="2">
    <source>
        <dbReference type="EMBL" id="BAC07108.1"/>
    </source>
</evidence>
<feature type="region of interest" description="Disordered" evidence="1">
    <location>
        <begin position="1"/>
        <end position="65"/>
    </location>
</feature>
<accession>Q7F0Q6</accession>
<evidence type="ECO:0000313" key="3">
    <source>
        <dbReference type="EMBL" id="BAD30452.1"/>
    </source>
</evidence>
<name>Q7F0Q6_ORYSJ</name>
<dbReference type="Proteomes" id="UP000000763">
    <property type="component" value="Chromosome 7"/>
</dbReference>
<protein>
    <submittedName>
        <fullName evidence="2">Uncharacterized protein</fullName>
    </submittedName>
</protein>
<dbReference type="AlphaFoldDB" id="Q7F0Q6"/>
<gene>
    <name evidence="2" type="primary">P0005E02.118</name>
    <name evidence="3" type="synonym">OJ1197_D06.111</name>
</gene>
<reference evidence="4" key="3">
    <citation type="journal article" date="2005" name="Nature">
        <title>The map-based sequence of the rice genome.</title>
        <authorList>
            <consortium name="International rice genome sequencing project (IRGSP)"/>
            <person name="Matsumoto T."/>
            <person name="Wu J."/>
            <person name="Kanamori H."/>
            <person name="Katayose Y."/>
            <person name="Fujisawa M."/>
            <person name="Namiki N."/>
            <person name="Mizuno H."/>
            <person name="Yamamoto K."/>
            <person name="Antonio B.A."/>
            <person name="Baba T."/>
            <person name="Sakata K."/>
            <person name="Nagamura Y."/>
            <person name="Aoki H."/>
            <person name="Arikawa K."/>
            <person name="Arita K."/>
            <person name="Bito T."/>
            <person name="Chiden Y."/>
            <person name="Fujitsuka N."/>
            <person name="Fukunaka R."/>
            <person name="Hamada M."/>
            <person name="Harada C."/>
            <person name="Hayashi A."/>
            <person name="Hijishita S."/>
            <person name="Honda M."/>
            <person name="Hosokawa S."/>
            <person name="Ichikawa Y."/>
            <person name="Idonuma A."/>
            <person name="Iijima M."/>
            <person name="Ikeda M."/>
            <person name="Ikeno M."/>
            <person name="Ito K."/>
            <person name="Ito S."/>
            <person name="Ito T."/>
            <person name="Ito Y."/>
            <person name="Ito Y."/>
            <person name="Iwabuchi A."/>
            <person name="Kamiya K."/>
            <person name="Karasawa W."/>
            <person name="Kurita K."/>
            <person name="Katagiri S."/>
            <person name="Kikuta A."/>
            <person name="Kobayashi H."/>
            <person name="Kobayashi N."/>
            <person name="Machita K."/>
            <person name="Maehara T."/>
            <person name="Masukawa M."/>
            <person name="Mizubayashi T."/>
            <person name="Mukai Y."/>
            <person name="Nagasaki H."/>
            <person name="Nagata Y."/>
            <person name="Naito S."/>
            <person name="Nakashima M."/>
            <person name="Nakama Y."/>
            <person name="Nakamichi Y."/>
            <person name="Nakamura M."/>
            <person name="Meguro A."/>
            <person name="Negishi M."/>
            <person name="Ohta I."/>
            <person name="Ohta T."/>
            <person name="Okamoto M."/>
            <person name="Ono N."/>
            <person name="Saji S."/>
            <person name="Sakaguchi M."/>
            <person name="Sakai K."/>
            <person name="Shibata M."/>
            <person name="Shimokawa T."/>
            <person name="Song J."/>
            <person name="Takazaki Y."/>
            <person name="Terasawa K."/>
            <person name="Tsugane M."/>
            <person name="Tsuji K."/>
            <person name="Ueda S."/>
            <person name="Waki K."/>
            <person name="Yamagata H."/>
            <person name="Yamamoto M."/>
            <person name="Yamamoto S."/>
            <person name="Yamane H."/>
            <person name="Yoshiki S."/>
            <person name="Yoshihara R."/>
            <person name="Yukawa K."/>
            <person name="Zhong H."/>
            <person name="Yano M."/>
            <person name="Yuan Q."/>
            <person name="Ouyang S."/>
            <person name="Liu J."/>
            <person name="Jones K.M."/>
            <person name="Gansberger K."/>
            <person name="Moffat K."/>
            <person name="Hill J."/>
            <person name="Bera J."/>
            <person name="Fadrosh D."/>
            <person name="Jin S."/>
            <person name="Johri S."/>
            <person name="Kim M."/>
            <person name="Overton L."/>
            <person name="Reardon M."/>
            <person name="Tsitrin T."/>
            <person name="Vuong H."/>
            <person name="Weaver B."/>
            <person name="Ciecko A."/>
            <person name="Tallon L."/>
            <person name="Jackson J."/>
            <person name="Pai G."/>
            <person name="Aken S.V."/>
            <person name="Utterback T."/>
            <person name="Reidmuller S."/>
            <person name="Feldblyum T."/>
            <person name="Hsiao J."/>
            <person name="Zismann V."/>
            <person name="Iobst S."/>
            <person name="de Vazeille A.R."/>
            <person name="Buell C.R."/>
            <person name="Ying K."/>
            <person name="Li Y."/>
            <person name="Lu T."/>
            <person name="Huang Y."/>
            <person name="Zhao Q."/>
            <person name="Feng Q."/>
            <person name="Zhang L."/>
            <person name="Zhu J."/>
            <person name="Weng Q."/>
            <person name="Mu J."/>
            <person name="Lu Y."/>
            <person name="Fan D."/>
            <person name="Liu Y."/>
            <person name="Guan J."/>
            <person name="Zhang Y."/>
            <person name="Yu S."/>
            <person name="Liu X."/>
            <person name="Zhang Y."/>
            <person name="Hong G."/>
            <person name="Han B."/>
            <person name="Choisne N."/>
            <person name="Demange N."/>
            <person name="Orjeda G."/>
            <person name="Samain S."/>
            <person name="Cattolico L."/>
            <person name="Pelletier E."/>
            <person name="Couloux A."/>
            <person name="Segurens B."/>
            <person name="Wincker P."/>
            <person name="D'Hont A."/>
            <person name="Scarpelli C."/>
            <person name="Weissenbach J."/>
            <person name="Salanoubat M."/>
            <person name="Quetier F."/>
            <person name="Yu Y."/>
            <person name="Kim H.R."/>
            <person name="Rambo T."/>
            <person name="Currie J."/>
            <person name="Collura K."/>
            <person name="Luo M."/>
            <person name="Yang T."/>
            <person name="Ammiraju J.S.S."/>
            <person name="Engler F."/>
            <person name="Soderlund C."/>
            <person name="Wing R.A."/>
            <person name="Palmer L.E."/>
            <person name="de la Bastide M."/>
            <person name="Spiegel L."/>
            <person name="Nascimento L."/>
            <person name="Zutavern T."/>
            <person name="O'Shaughnessy A."/>
            <person name="Dike S."/>
            <person name="Dedhia N."/>
            <person name="Preston R."/>
            <person name="Balija V."/>
            <person name="McCombie W.R."/>
            <person name="Chow T."/>
            <person name="Chen H."/>
            <person name="Chung M."/>
            <person name="Chen C."/>
            <person name="Shaw J."/>
            <person name="Wu H."/>
            <person name="Hsiao K."/>
            <person name="Chao Y."/>
            <person name="Chu M."/>
            <person name="Cheng C."/>
            <person name="Hour A."/>
            <person name="Lee P."/>
            <person name="Lin S."/>
            <person name="Lin Y."/>
            <person name="Liou J."/>
            <person name="Liu S."/>
            <person name="Hsing Y."/>
            <person name="Raghuvanshi S."/>
            <person name="Mohanty A."/>
            <person name="Bharti A.K."/>
            <person name="Gaur A."/>
            <person name="Gupta V."/>
            <person name="Kumar D."/>
            <person name="Ravi V."/>
            <person name="Vij S."/>
            <person name="Kapur A."/>
            <person name="Khurana P."/>
            <person name="Khurana P."/>
            <person name="Khurana J.P."/>
            <person name="Tyagi A.K."/>
            <person name="Gaikwad K."/>
            <person name="Singh A."/>
            <person name="Dalal V."/>
            <person name="Srivastava S."/>
            <person name="Dixit A."/>
            <person name="Pal A.K."/>
            <person name="Ghazi I.A."/>
            <person name="Yadav M."/>
            <person name="Pandit A."/>
            <person name="Bhargava A."/>
            <person name="Sureshbabu K."/>
            <person name="Batra K."/>
            <person name="Sharma T.R."/>
            <person name="Mohapatra T."/>
            <person name="Singh N.K."/>
            <person name="Messing J."/>
            <person name="Nelson A.B."/>
            <person name="Fuks G."/>
            <person name="Kavchok S."/>
            <person name="Keizer G."/>
            <person name="Linton E."/>
            <person name="Llaca V."/>
            <person name="Song R."/>
            <person name="Tanyolac B."/>
            <person name="Young S."/>
            <person name="Ho-Il K."/>
            <person name="Hahn J.H."/>
            <person name="Sangsakoo G."/>
            <person name="Vanavichit A."/>
            <person name="de Mattos Luiz.A.T."/>
            <person name="Zimmer P.D."/>
            <person name="Malone G."/>
            <person name="Dellagostin O."/>
            <person name="de Oliveira A.C."/>
            <person name="Bevan M."/>
            <person name="Bancroft I."/>
            <person name="Minx P."/>
            <person name="Cordum H."/>
            <person name="Wilson R."/>
            <person name="Cheng Z."/>
            <person name="Jin W."/>
            <person name="Jiang J."/>
            <person name="Leong S.A."/>
            <person name="Iwama H."/>
            <person name="Gojobori T."/>
            <person name="Itoh T."/>
            <person name="Niimura Y."/>
            <person name="Fujii Y."/>
            <person name="Habara T."/>
            <person name="Sakai H."/>
            <person name="Sato Y."/>
            <person name="Wilson G."/>
            <person name="Kumar K."/>
            <person name="McCouch S."/>
            <person name="Juretic N."/>
            <person name="Hoen D."/>
            <person name="Wright S."/>
            <person name="Bruskiewich R."/>
            <person name="Bureau T."/>
            <person name="Miyao A."/>
            <person name="Hirochika H."/>
            <person name="Nishikawa T."/>
            <person name="Kadowaki K."/>
            <person name="Sugiura M."/>
            <person name="Burr B."/>
            <person name="Sasaki T."/>
        </authorList>
    </citation>
    <scope>NUCLEOTIDE SEQUENCE [LARGE SCALE GENOMIC DNA]</scope>
    <source>
        <strain evidence="4">cv. Nipponbare</strain>
    </source>
</reference>
<reference evidence="4" key="4">
    <citation type="journal article" date="2008" name="Nucleic Acids Res.">
        <title>The rice annotation project database (RAP-DB): 2008 update.</title>
        <authorList>
            <consortium name="The rice annotation project (RAP)"/>
        </authorList>
    </citation>
    <scope>GENOME REANNOTATION</scope>
    <source>
        <strain evidence="4">cv. Nipponbare</strain>
    </source>
</reference>